<organism evidence="1 2">
    <name type="scientific">Secundilactobacillus paracollinoides</name>
    <dbReference type="NCBI Taxonomy" id="240427"/>
    <lineage>
        <taxon>Bacteria</taxon>
        <taxon>Bacillati</taxon>
        <taxon>Bacillota</taxon>
        <taxon>Bacilli</taxon>
        <taxon>Lactobacillales</taxon>
        <taxon>Lactobacillaceae</taxon>
        <taxon>Secundilactobacillus</taxon>
    </lineage>
</organism>
<keyword evidence="2" id="KW-1185">Reference proteome</keyword>
<dbReference type="OrthoDB" id="9795689at2"/>
<sequence length="222" mass="25430">MYLSRVEIDVNNRRKTKDLTHLGAYHNWIEQSFPEEIAANERQRHLWRIDQLNGKKYLLLLSQEAPDTEALARYGVGGSVQTKSYDQFLNGINDGELMRFRLTANPVHAVPQPGKNQPKIYPHIKVDQQKGWLIKRADKLGFELIKKQQSETIEDVNDLAFDIVSRDWPRLARKQSRGAKLSRVSFEGMLRVTDAVTFRQTLVNGIGKEKAFGMGLMTVIPV</sequence>
<dbReference type="InterPro" id="IPR010179">
    <property type="entry name" value="CRISPR-assoc_prot_Cse3"/>
</dbReference>
<reference evidence="1 2" key="1">
    <citation type="submission" date="2016-03" db="EMBL/GenBank/DDBJ databases">
        <title>Pediococcus and Lactobacillus from brewery environment - whole genome sequencing and assembly.</title>
        <authorList>
            <person name="Behr J."/>
            <person name="Geissler A.J."/>
            <person name="Vogel R.F."/>
        </authorList>
    </citation>
    <scope>NUCLEOTIDE SEQUENCE [LARGE SCALE GENOMIC DNA]</scope>
    <source>
        <strain evidence="1 2">TMW 1.1995</strain>
    </source>
</reference>
<dbReference type="CDD" id="cd09727">
    <property type="entry name" value="Cas6_I-E"/>
    <property type="match status" value="1"/>
</dbReference>
<evidence type="ECO:0000313" key="1">
    <source>
        <dbReference type="EMBL" id="ANZ67026.1"/>
    </source>
</evidence>
<dbReference type="EMBL" id="CP014924">
    <property type="protein sequence ID" value="ANZ67026.1"/>
    <property type="molecule type" value="Genomic_DNA"/>
</dbReference>
<dbReference type="Gene3D" id="3.30.70.1210">
    <property type="entry name" value="Crispr-associated protein, domain 2"/>
    <property type="match status" value="1"/>
</dbReference>
<name>A0A1B2IY72_9LACO</name>
<dbReference type="Pfam" id="PF08798">
    <property type="entry name" value="CRISPR_assoc"/>
    <property type="match status" value="1"/>
</dbReference>
<protein>
    <submittedName>
        <fullName evidence="1">Type I-E CRISPR-associated protein Cas6/Cse3/CasE</fullName>
    </submittedName>
</protein>
<dbReference type="Proteomes" id="UP000093267">
    <property type="component" value="Chromosome"/>
</dbReference>
<accession>A0A1B2IY72</accession>
<dbReference type="Gene3D" id="3.30.70.1200">
    <property type="entry name" value="Crispr-associated protein, domain 1"/>
    <property type="match status" value="1"/>
</dbReference>
<dbReference type="AlphaFoldDB" id="A0A1B2IY72"/>
<dbReference type="SMART" id="SM01101">
    <property type="entry name" value="CRISPR_assoc"/>
    <property type="match status" value="1"/>
</dbReference>
<proteinExistence type="predicted"/>
<gene>
    <name evidence="1" type="ORF">AYR63_07705</name>
</gene>
<dbReference type="NCBIfam" id="TIGR01907">
    <property type="entry name" value="casE_Cse3"/>
    <property type="match status" value="1"/>
</dbReference>
<evidence type="ECO:0000313" key="2">
    <source>
        <dbReference type="Proteomes" id="UP000093267"/>
    </source>
</evidence>
<dbReference type="SUPFAM" id="SSF117987">
    <property type="entry name" value="CRISPR-associated protein"/>
    <property type="match status" value="2"/>
</dbReference>
<dbReference type="RefSeq" id="WP_065902299.1">
    <property type="nucleotide sequence ID" value="NZ_CP014912.1"/>
</dbReference>